<sequence length="246" mass="27247">MRERGDIYAGFTDVELRGLLQAHSGDVAACHETVLRLQAAGAARGVSSSELFRQTAPPPQQPGTVLQGPYQPGGPPPQQPAEPQRPKKKRHRPSRDKARDRVLRRVPLTLQDVDALDWNEACEYAKAMGVSKKSHTTRDAYRDACKTWFVGRETDVFVPAKAPAAPRQRWQRARPDSGPRRRPAPAPAPGPPPAQRRRRRPLAADTIEASSSEDDDDARARSQPTALDAREIDVVELMARGVQPRR</sequence>
<evidence type="ECO:0000313" key="3">
    <source>
        <dbReference type="Proteomes" id="UP000789595"/>
    </source>
</evidence>
<proteinExistence type="predicted"/>
<gene>
    <name evidence="2" type="ORF">PECAL_6P08450</name>
</gene>
<feature type="region of interest" description="Disordered" evidence="1">
    <location>
        <begin position="48"/>
        <end position="103"/>
    </location>
</feature>
<reference evidence="2" key="1">
    <citation type="submission" date="2021-11" db="EMBL/GenBank/DDBJ databases">
        <authorList>
            <consortium name="Genoscope - CEA"/>
            <person name="William W."/>
        </authorList>
    </citation>
    <scope>NUCLEOTIDE SEQUENCE</scope>
</reference>
<keyword evidence="3" id="KW-1185">Reference proteome</keyword>
<feature type="region of interest" description="Disordered" evidence="1">
    <location>
        <begin position="160"/>
        <end position="228"/>
    </location>
</feature>
<accession>A0A8J2T2R4</accession>
<dbReference type="AlphaFoldDB" id="A0A8J2T2R4"/>
<name>A0A8J2T2R4_9STRA</name>
<dbReference type="OrthoDB" id="10591748at2759"/>
<organism evidence="2 3">
    <name type="scientific">Pelagomonas calceolata</name>
    <dbReference type="NCBI Taxonomy" id="35677"/>
    <lineage>
        <taxon>Eukaryota</taxon>
        <taxon>Sar</taxon>
        <taxon>Stramenopiles</taxon>
        <taxon>Ochrophyta</taxon>
        <taxon>Pelagophyceae</taxon>
        <taxon>Pelagomonadales</taxon>
        <taxon>Pelagomonadaceae</taxon>
        <taxon>Pelagomonas</taxon>
    </lineage>
</organism>
<evidence type="ECO:0000313" key="2">
    <source>
        <dbReference type="EMBL" id="CAH0379239.1"/>
    </source>
</evidence>
<feature type="compositionally biased region" description="Pro residues" evidence="1">
    <location>
        <begin position="184"/>
        <end position="194"/>
    </location>
</feature>
<dbReference type="EMBL" id="CAKKNE010000006">
    <property type="protein sequence ID" value="CAH0379239.1"/>
    <property type="molecule type" value="Genomic_DNA"/>
</dbReference>
<dbReference type="Proteomes" id="UP000789595">
    <property type="component" value="Unassembled WGS sequence"/>
</dbReference>
<evidence type="ECO:0000256" key="1">
    <source>
        <dbReference type="SAM" id="MobiDB-lite"/>
    </source>
</evidence>
<protein>
    <submittedName>
        <fullName evidence="2">Uncharacterized protein</fullName>
    </submittedName>
</protein>
<comment type="caution">
    <text evidence="2">The sequence shown here is derived from an EMBL/GenBank/DDBJ whole genome shotgun (WGS) entry which is preliminary data.</text>
</comment>